<accession>A0AA48KDE1</accession>
<evidence type="ECO:0000259" key="10">
    <source>
        <dbReference type="PROSITE" id="PS50112"/>
    </source>
</evidence>
<dbReference type="Pfam" id="PF08447">
    <property type="entry name" value="PAS_3"/>
    <property type="match status" value="1"/>
</dbReference>
<dbReference type="GO" id="GO:0000155">
    <property type="term" value="F:phosphorelay sensor kinase activity"/>
    <property type="evidence" value="ECO:0007669"/>
    <property type="project" value="InterPro"/>
</dbReference>
<dbReference type="PROSITE" id="PS50109">
    <property type="entry name" value="HIS_KIN"/>
    <property type="match status" value="1"/>
</dbReference>
<dbReference type="InterPro" id="IPR036097">
    <property type="entry name" value="HisK_dim/P_sf"/>
</dbReference>
<evidence type="ECO:0000313" key="13">
    <source>
        <dbReference type="Proteomes" id="UP001228113"/>
    </source>
</evidence>
<dbReference type="PROSITE" id="PS50112">
    <property type="entry name" value="PAS"/>
    <property type="match status" value="1"/>
</dbReference>
<keyword evidence="6 8" id="KW-0472">Membrane</keyword>
<dbReference type="Proteomes" id="UP001228113">
    <property type="component" value="Chromosome"/>
</dbReference>
<evidence type="ECO:0000256" key="5">
    <source>
        <dbReference type="ARBA" id="ARBA00022777"/>
    </source>
</evidence>
<reference evidence="12" key="1">
    <citation type="journal article" date="2023" name="Int. J. Syst. Evol. Microbiol.">
        <title>Mesoterricola silvestris gen. nov., sp. nov., Mesoterricola sediminis sp. nov., Geothrix oryzae sp. nov., Geothrix edaphica sp. nov., Geothrix rubra sp. nov., and Geothrix limicola sp. nov., six novel members of Acidobacteriota isolated from soils.</title>
        <authorList>
            <person name="Itoh H."/>
            <person name="Sugisawa Y."/>
            <person name="Mise K."/>
            <person name="Xu Z."/>
            <person name="Kuniyasu M."/>
            <person name="Ushijima N."/>
            <person name="Kawano K."/>
            <person name="Kobayashi E."/>
            <person name="Shiratori Y."/>
            <person name="Masuda Y."/>
            <person name="Senoo K."/>
        </authorList>
    </citation>
    <scope>NUCLEOTIDE SEQUENCE</scope>
    <source>
        <strain evidence="12">W786</strain>
    </source>
</reference>
<dbReference type="InterPro" id="IPR003594">
    <property type="entry name" value="HATPase_dom"/>
</dbReference>
<dbReference type="InterPro" id="IPR001610">
    <property type="entry name" value="PAC"/>
</dbReference>
<dbReference type="SUPFAM" id="SSF55785">
    <property type="entry name" value="PYP-like sensor domain (PAS domain)"/>
    <property type="match status" value="1"/>
</dbReference>
<feature type="domain" description="PAC" evidence="11">
    <location>
        <begin position="395"/>
        <end position="447"/>
    </location>
</feature>
<dbReference type="NCBIfam" id="TIGR00229">
    <property type="entry name" value="sensory_box"/>
    <property type="match status" value="1"/>
</dbReference>
<dbReference type="SMART" id="SM00086">
    <property type="entry name" value="PAC"/>
    <property type="match status" value="1"/>
</dbReference>
<dbReference type="InterPro" id="IPR000700">
    <property type="entry name" value="PAS-assoc_C"/>
</dbReference>
<dbReference type="GO" id="GO:0007234">
    <property type="term" value="P:osmosensory signaling via phosphorelay pathway"/>
    <property type="evidence" value="ECO:0007669"/>
    <property type="project" value="TreeGrafter"/>
</dbReference>
<dbReference type="SUPFAM" id="SSF47384">
    <property type="entry name" value="Homodimeric domain of signal transducing histidine kinase"/>
    <property type="match status" value="1"/>
</dbReference>
<evidence type="ECO:0000313" key="12">
    <source>
        <dbReference type="EMBL" id="BDU78199.1"/>
    </source>
</evidence>
<keyword evidence="8" id="KW-0812">Transmembrane</keyword>
<dbReference type="Gene3D" id="3.30.450.20">
    <property type="entry name" value="PAS domain"/>
    <property type="match status" value="1"/>
</dbReference>
<evidence type="ECO:0000256" key="2">
    <source>
        <dbReference type="ARBA" id="ARBA00012438"/>
    </source>
</evidence>
<dbReference type="SMART" id="SM00091">
    <property type="entry name" value="PAS"/>
    <property type="match status" value="1"/>
</dbReference>
<evidence type="ECO:0000256" key="8">
    <source>
        <dbReference type="SAM" id="Phobius"/>
    </source>
</evidence>
<dbReference type="Gene3D" id="3.30.565.10">
    <property type="entry name" value="Histidine kinase-like ATPase, C-terminal domain"/>
    <property type="match status" value="1"/>
</dbReference>
<dbReference type="Pfam" id="PF00512">
    <property type="entry name" value="HisKA"/>
    <property type="match status" value="1"/>
</dbReference>
<proteinExistence type="predicted"/>
<dbReference type="PRINTS" id="PR00344">
    <property type="entry name" value="BCTRLSENSOR"/>
</dbReference>
<dbReference type="PROSITE" id="PS50113">
    <property type="entry name" value="PAC"/>
    <property type="match status" value="1"/>
</dbReference>
<name>A0AA48KDE1_9BACT</name>
<feature type="transmembrane region" description="Helical" evidence="8">
    <location>
        <begin position="20"/>
        <end position="44"/>
    </location>
</feature>
<evidence type="ECO:0000256" key="6">
    <source>
        <dbReference type="ARBA" id="ARBA00023136"/>
    </source>
</evidence>
<dbReference type="InterPro" id="IPR005467">
    <property type="entry name" value="His_kinase_dom"/>
</dbReference>
<sequence length="694" mass="75116">MRAHPKDPAVPPRPRGGGTLGAYLLRLVALGMAPLMVVGLGLVWKEARRARANRDAQASAIAHRCMELAEGRLNERIGALAMLAASPAADGPATWPLLYQEALSFRAIFGSHVILADLDRRMRFNTRAPFGSPLPLLPPVKGRAAFPTALASRRPAVSDRLLGPVADELLVTIAVPVLRDGAPVAGLLTTFEIRAFQDCVDRVPLPAGWRLSLVDSTGALIAGDPAPDQDVTRFAATSPLAPWTAVTAVPRAQGRAPALSVLLGLGLGLVAASLVGLGAAAWAARRFGRAVAGMGRGDDAAILPYAGFREISSVQGRLASIEHRFEALFEQAAVGMAMVAPDGRWLRVNRKLCELLGYEPGDLARSSYQALTHPEDLTASTEAVARLMAGESRSESLPKRYLRRDGTWFWAQLTTTLARTPEGDPDYFISVVEDITGRRRAEEEIRALNATLEQRVEEKTAELQAANQELEAFAYAVSHDLRAPLRAMNGFSQALLEDFGEGLAPDARGYLEEIMEASRRMGLLIDGLLDVSRSTRGDLAREDVDLSDLARRILGELQAGDPDRAVAWEVEPGLAAHGDPRLLDVVLRNLLGNAWKYTARTAHPFIRVHGSREDGASWICVTDNGAGFDMAHAARLYKPFQRLHRQDEFQGLGIGLATVQRILRRHGGRIEARSEPGRGAAFRFTLPAPEETTP</sequence>
<keyword evidence="3" id="KW-0597">Phosphoprotein</keyword>
<feature type="domain" description="Histidine kinase" evidence="9">
    <location>
        <begin position="476"/>
        <end position="690"/>
    </location>
</feature>
<dbReference type="CDD" id="cd00082">
    <property type="entry name" value="HisKA"/>
    <property type="match status" value="1"/>
</dbReference>
<keyword evidence="5" id="KW-0418">Kinase</keyword>
<dbReference type="InterPro" id="IPR004358">
    <property type="entry name" value="Sig_transdc_His_kin-like_C"/>
</dbReference>
<dbReference type="CDD" id="cd00130">
    <property type="entry name" value="PAS"/>
    <property type="match status" value="1"/>
</dbReference>
<keyword evidence="4" id="KW-0808">Transferase</keyword>
<dbReference type="SMART" id="SM00388">
    <property type="entry name" value="HisKA"/>
    <property type="match status" value="1"/>
</dbReference>
<dbReference type="AlphaFoldDB" id="A0AA48KDE1"/>
<dbReference type="RefSeq" id="WP_316410618.1">
    <property type="nucleotide sequence ID" value="NZ_AP027081.1"/>
</dbReference>
<dbReference type="SMART" id="SM00387">
    <property type="entry name" value="HATPase_c"/>
    <property type="match status" value="1"/>
</dbReference>
<feature type="transmembrane region" description="Helical" evidence="8">
    <location>
        <begin position="261"/>
        <end position="284"/>
    </location>
</feature>
<keyword evidence="7" id="KW-0175">Coiled coil</keyword>
<keyword evidence="13" id="KW-1185">Reference proteome</keyword>
<organism evidence="12 13">
    <name type="scientific">Mesoterricola sediminis</name>
    <dbReference type="NCBI Taxonomy" id="2927980"/>
    <lineage>
        <taxon>Bacteria</taxon>
        <taxon>Pseudomonadati</taxon>
        <taxon>Acidobacteriota</taxon>
        <taxon>Holophagae</taxon>
        <taxon>Holophagales</taxon>
        <taxon>Holophagaceae</taxon>
        <taxon>Mesoterricola</taxon>
    </lineage>
</organism>
<protein>
    <recommendedName>
        <fullName evidence="2">histidine kinase</fullName>
        <ecNumber evidence="2">2.7.13.3</ecNumber>
    </recommendedName>
</protein>
<dbReference type="Pfam" id="PF02518">
    <property type="entry name" value="HATPase_c"/>
    <property type="match status" value="1"/>
</dbReference>
<evidence type="ECO:0000256" key="3">
    <source>
        <dbReference type="ARBA" id="ARBA00022553"/>
    </source>
</evidence>
<dbReference type="SUPFAM" id="SSF55874">
    <property type="entry name" value="ATPase domain of HSP90 chaperone/DNA topoisomerase II/histidine kinase"/>
    <property type="match status" value="1"/>
</dbReference>
<comment type="catalytic activity">
    <reaction evidence="1">
        <text>ATP + protein L-histidine = ADP + protein N-phospho-L-histidine.</text>
        <dbReference type="EC" id="2.7.13.3"/>
    </reaction>
</comment>
<evidence type="ECO:0000256" key="7">
    <source>
        <dbReference type="SAM" id="Coils"/>
    </source>
</evidence>
<feature type="coiled-coil region" evidence="7">
    <location>
        <begin position="438"/>
        <end position="476"/>
    </location>
</feature>
<dbReference type="EC" id="2.7.13.3" evidence="2"/>
<dbReference type="EMBL" id="AP027081">
    <property type="protein sequence ID" value="BDU78199.1"/>
    <property type="molecule type" value="Genomic_DNA"/>
</dbReference>
<dbReference type="InterPro" id="IPR013655">
    <property type="entry name" value="PAS_fold_3"/>
</dbReference>
<dbReference type="GO" id="GO:0000156">
    <property type="term" value="F:phosphorelay response regulator activity"/>
    <property type="evidence" value="ECO:0007669"/>
    <property type="project" value="TreeGrafter"/>
</dbReference>
<dbReference type="KEGG" id="msea:METESE_31570"/>
<dbReference type="FunFam" id="3.30.565.10:FF:000006">
    <property type="entry name" value="Sensor histidine kinase WalK"/>
    <property type="match status" value="1"/>
</dbReference>
<dbReference type="GO" id="GO:0016020">
    <property type="term" value="C:membrane"/>
    <property type="evidence" value="ECO:0007669"/>
    <property type="project" value="UniProtKB-SubCell"/>
</dbReference>
<dbReference type="InterPro" id="IPR000014">
    <property type="entry name" value="PAS"/>
</dbReference>
<evidence type="ECO:0000256" key="4">
    <source>
        <dbReference type="ARBA" id="ARBA00022679"/>
    </source>
</evidence>
<dbReference type="PANTHER" id="PTHR42878">
    <property type="entry name" value="TWO-COMPONENT HISTIDINE KINASE"/>
    <property type="match status" value="1"/>
</dbReference>
<dbReference type="GO" id="GO:0030295">
    <property type="term" value="F:protein kinase activator activity"/>
    <property type="evidence" value="ECO:0007669"/>
    <property type="project" value="TreeGrafter"/>
</dbReference>
<dbReference type="InterPro" id="IPR035965">
    <property type="entry name" value="PAS-like_dom_sf"/>
</dbReference>
<dbReference type="FunFam" id="1.10.287.130:FF:000070">
    <property type="entry name" value="Histidine kinase sensor protein"/>
    <property type="match status" value="1"/>
</dbReference>
<dbReference type="Gene3D" id="1.10.287.130">
    <property type="match status" value="1"/>
</dbReference>
<keyword evidence="8" id="KW-1133">Transmembrane helix</keyword>
<dbReference type="InterPro" id="IPR003661">
    <property type="entry name" value="HisK_dim/P_dom"/>
</dbReference>
<dbReference type="InterPro" id="IPR036890">
    <property type="entry name" value="HATPase_C_sf"/>
</dbReference>
<dbReference type="PANTHER" id="PTHR42878:SF15">
    <property type="entry name" value="BACTERIOPHYTOCHROME"/>
    <property type="match status" value="1"/>
</dbReference>
<gene>
    <name evidence="12" type="ORF">METESE_31570</name>
</gene>
<evidence type="ECO:0000259" key="11">
    <source>
        <dbReference type="PROSITE" id="PS50113"/>
    </source>
</evidence>
<evidence type="ECO:0000256" key="1">
    <source>
        <dbReference type="ARBA" id="ARBA00000085"/>
    </source>
</evidence>
<evidence type="ECO:0000259" key="9">
    <source>
        <dbReference type="PROSITE" id="PS50109"/>
    </source>
</evidence>
<feature type="domain" description="PAS" evidence="10">
    <location>
        <begin position="321"/>
        <end position="391"/>
    </location>
</feature>
<dbReference type="InterPro" id="IPR050351">
    <property type="entry name" value="BphY/WalK/GraS-like"/>
</dbReference>